<evidence type="ECO:0000313" key="2">
    <source>
        <dbReference type="EMBL" id="HIH32878.1"/>
    </source>
</evidence>
<reference evidence="3" key="2">
    <citation type="submission" date="2021-03" db="EMBL/GenBank/DDBJ databases">
        <authorList>
            <person name="Jaffe A."/>
        </authorList>
    </citation>
    <scope>NUCLEOTIDE SEQUENCE</scope>
    <source>
        <strain evidence="3">RIFCSPLOWO2_01_FULL_43_13</strain>
    </source>
</reference>
<proteinExistence type="predicted"/>
<evidence type="ECO:0000313" key="4">
    <source>
        <dbReference type="Proteomes" id="UP000590964"/>
    </source>
</evidence>
<gene>
    <name evidence="1" type="ORF">HA222_00025</name>
    <name evidence="2" type="ORF">HA227_01360</name>
    <name evidence="3" type="ORF">J4478_01005</name>
</gene>
<reference evidence="2 4" key="1">
    <citation type="journal article" date="2020" name="bioRxiv">
        <title>A rank-normalized archaeal taxonomy based on genome phylogeny resolves widespread incomplete and uneven classifications.</title>
        <authorList>
            <person name="Rinke C."/>
            <person name="Chuvochina M."/>
            <person name="Mussig A.J."/>
            <person name="Chaumeil P.-A."/>
            <person name="Waite D.W."/>
            <person name="Whitman W.B."/>
            <person name="Parks D.H."/>
            <person name="Hugenholtz P."/>
        </authorList>
    </citation>
    <scope>NUCLEOTIDE SEQUENCE [LARGE SCALE GENOMIC DNA]</scope>
    <source>
        <strain evidence="2">UBA10036</strain>
    </source>
</reference>
<dbReference type="EMBL" id="DUFJ01000034">
    <property type="protein sequence ID" value="HIH32878.1"/>
    <property type="molecule type" value="Genomic_DNA"/>
</dbReference>
<organism evidence="1 4">
    <name type="scientific">Candidatus Iainarchaeum sp</name>
    <dbReference type="NCBI Taxonomy" id="3101447"/>
    <lineage>
        <taxon>Archaea</taxon>
        <taxon>Candidatus Iainarchaeota</taxon>
        <taxon>Candidatus Iainarchaeia</taxon>
        <taxon>Candidatus Iainarchaeales</taxon>
        <taxon>Candidatus Iainarchaeaceae</taxon>
        <taxon>Candidatus Iainarchaeum</taxon>
    </lineage>
</organism>
<dbReference type="Proteomes" id="UP000527315">
    <property type="component" value="Unassembled WGS sequence"/>
</dbReference>
<dbReference type="Proteomes" id="UP000680185">
    <property type="component" value="Unassembled WGS sequence"/>
</dbReference>
<dbReference type="EMBL" id="JAGVWB010000005">
    <property type="protein sequence ID" value="MBS3057962.1"/>
    <property type="molecule type" value="Genomic_DNA"/>
</dbReference>
<dbReference type="AlphaFoldDB" id="A0A7J4JXU2"/>
<reference evidence="3" key="3">
    <citation type="submission" date="2021-05" db="EMBL/GenBank/DDBJ databases">
        <title>Protein family content uncovers lineage relationships and bacterial pathway maintenance mechanisms in DPANN archaea.</title>
        <authorList>
            <person name="Castelle C.J."/>
            <person name="Meheust R."/>
            <person name="Jaffe A.L."/>
            <person name="Seitz K."/>
            <person name="Gong X."/>
            <person name="Baker B.J."/>
            <person name="Banfield J.F."/>
        </authorList>
    </citation>
    <scope>NUCLEOTIDE SEQUENCE</scope>
    <source>
        <strain evidence="3">RIFCSPLOWO2_01_FULL_43_13</strain>
    </source>
</reference>
<evidence type="ECO:0000313" key="1">
    <source>
        <dbReference type="EMBL" id="HIH21035.1"/>
    </source>
</evidence>
<accession>A0A7J4JXU2</accession>
<dbReference type="Proteomes" id="UP000590964">
    <property type="component" value="Unassembled WGS sequence"/>
</dbReference>
<protein>
    <submittedName>
        <fullName evidence="1">Uncharacterized protein</fullName>
    </submittedName>
</protein>
<evidence type="ECO:0000313" key="3">
    <source>
        <dbReference type="EMBL" id="MBS3057962.1"/>
    </source>
</evidence>
<name>A0A7J4JXU2_9ARCH</name>
<comment type="caution">
    <text evidence="1">The sequence shown here is derived from an EMBL/GenBank/DDBJ whole genome shotgun (WGS) entry which is preliminary data.</text>
</comment>
<dbReference type="EMBL" id="DUFW01000001">
    <property type="protein sequence ID" value="HIH21035.1"/>
    <property type="molecule type" value="Genomic_DNA"/>
</dbReference>
<sequence>MDLSNYLKKGARSNYDIKNRERYCRQCGTLLEDKEHYLYARGFCSEECNAKYLKG</sequence>